<keyword evidence="3" id="KW-1015">Disulfide bond</keyword>
<reference evidence="8" key="1">
    <citation type="journal article" date="2021" name="PeerJ">
        <title>Extensive microbial diversity within the chicken gut microbiome revealed by metagenomics and culture.</title>
        <authorList>
            <person name="Gilroy R."/>
            <person name="Ravi A."/>
            <person name="Getino M."/>
            <person name="Pursley I."/>
            <person name="Horton D.L."/>
            <person name="Alikhan N.F."/>
            <person name="Baker D."/>
            <person name="Gharbi K."/>
            <person name="Hall N."/>
            <person name="Watson M."/>
            <person name="Adriaenssens E.M."/>
            <person name="Foster-Nyarko E."/>
            <person name="Jarju S."/>
            <person name="Secka A."/>
            <person name="Antonio M."/>
            <person name="Oren A."/>
            <person name="Chaudhuri R.R."/>
            <person name="La Ragione R."/>
            <person name="Hildebrand F."/>
            <person name="Pallen M.J."/>
        </authorList>
    </citation>
    <scope>NUCLEOTIDE SEQUENCE</scope>
    <source>
        <strain evidence="8">23274</strain>
    </source>
</reference>
<reference evidence="8" key="2">
    <citation type="submission" date="2021-04" db="EMBL/GenBank/DDBJ databases">
        <authorList>
            <person name="Gilroy R."/>
        </authorList>
    </citation>
    <scope>NUCLEOTIDE SEQUENCE</scope>
    <source>
        <strain evidence="8">23274</strain>
    </source>
</reference>
<dbReference type="PROSITE" id="PS00194">
    <property type="entry name" value="THIOREDOXIN_1"/>
    <property type="match status" value="1"/>
</dbReference>
<keyword evidence="5" id="KW-0175">Coiled coil</keyword>
<dbReference type="GO" id="GO:0017004">
    <property type="term" value="P:cytochrome complex assembly"/>
    <property type="evidence" value="ECO:0007669"/>
    <property type="project" value="UniProtKB-KW"/>
</dbReference>
<dbReference type="InterPro" id="IPR036249">
    <property type="entry name" value="Thioredoxin-like_sf"/>
</dbReference>
<dbReference type="InterPro" id="IPR000866">
    <property type="entry name" value="AhpC/TSA"/>
</dbReference>
<dbReference type="InterPro" id="IPR013766">
    <property type="entry name" value="Thioredoxin_domain"/>
</dbReference>
<dbReference type="CDD" id="cd02966">
    <property type="entry name" value="TlpA_like_family"/>
    <property type="match status" value="1"/>
</dbReference>
<dbReference type="SUPFAM" id="SSF52833">
    <property type="entry name" value="Thioredoxin-like"/>
    <property type="match status" value="1"/>
</dbReference>
<dbReference type="AlphaFoldDB" id="A0A9D2ABG3"/>
<dbReference type="Pfam" id="PF00578">
    <property type="entry name" value="AhpC-TSA"/>
    <property type="match status" value="1"/>
</dbReference>
<evidence type="ECO:0000256" key="2">
    <source>
        <dbReference type="ARBA" id="ARBA00022748"/>
    </source>
</evidence>
<dbReference type="Pfam" id="PF14289">
    <property type="entry name" value="DUF4369"/>
    <property type="match status" value="1"/>
</dbReference>
<dbReference type="Gene3D" id="3.40.30.10">
    <property type="entry name" value="Glutaredoxin"/>
    <property type="match status" value="1"/>
</dbReference>
<evidence type="ECO:0000256" key="6">
    <source>
        <dbReference type="SAM" id="SignalP"/>
    </source>
</evidence>
<feature type="chain" id="PRO_5039197832" evidence="6">
    <location>
        <begin position="20"/>
        <end position="362"/>
    </location>
</feature>
<evidence type="ECO:0000256" key="5">
    <source>
        <dbReference type="SAM" id="Coils"/>
    </source>
</evidence>
<proteinExistence type="predicted"/>
<dbReference type="EMBL" id="DXFT01000084">
    <property type="protein sequence ID" value="HIX03311.1"/>
    <property type="molecule type" value="Genomic_DNA"/>
</dbReference>
<dbReference type="GO" id="GO:0016491">
    <property type="term" value="F:oxidoreductase activity"/>
    <property type="evidence" value="ECO:0007669"/>
    <property type="project" value="InterPro"/>
</dbReference>
<evidence type="ECO:0000256" key="3">
    <source>
        <dbReference type="ARBA" id="ARBA00023157"/>
    </source>
</evidence>
<dbReference type="GO" id="GO:0030313">
    <property type="term" value="C:cell envelope"/>
    <property type="evidence" value="ECO:0007669"/>
    <property type="project" value="UniProtKB-SubCell"/>
</dbReference>
<gene>
    <name evidence="8" type="ORF">H9863_04225</name>
</gene>
<feature type="coiled-coil region" evidence="5">
    <location>
        <begin position="120"/>
        <end position="166"/>
    </location>
</feature>
<keyword evidence="2" id="KW-0201">Cytochrome c-type biogenesis</keyword>
<evidence type="ECO:0000256" key="1">
    <source>
        <dbReference type="ARBA" id="ARBA00004196"/>
    </source>
</evidence>
<sequence>MRKIAIMIFVALLPWAADAQEGFKIVGKLGGTLGGDLVLAGNTPAGLVKLAEAKMENGNFLFIGRVDSLMPAYILTAEQQSVATLMLENQEYTVVAGENGIEVEGGGESQRILSQFDLINQQILRENMKAEQELKAAYAEQNSMKLQALQQQYQKKLVELAKAQDVLMTTFKDSPVTAYVIANGMGQMDYPSLKEVYDRLGEPAKNSVYGELIVRQLDFLKQVEVGSIAPDFKAANLAGDTLSLHGAKGKLKLVDFWASWCGPCRAEMPNLRKLYKKYHGKGLEIFAVSLDDKRANWEQASRDEQIKWLNVSDLSGWRSPIAARYLVRAIPATFLLDGENRIIAKDLRGKELEKKVMEVLGK</sequence>
<evidence type="ECO:0000313" key="8">
    <source>
        <dbReference type="EMBL" id="HIX03311.1"/>
    </source>
</evidence>
<dbReference type="InterPro" id="IPR025380">
    <property type="entry name" value="DUF4369"/>
</dbReference>
<evidence type="ECO:0000313" key="9">
    <source>
        <dbReference type="Proteomes" id="UP000824202"/>
    </source>
</evidence>
<dbReference type="PANTHER" id="PTHR42852:SF6">
    <property type="entry name" value="THIOL:DISULFIDE INTERCHANGE PROTEIN DSBE"/>
    <property type="match status" value="1"/>
</dbReference>
<dbReference type="PROSITE" id="PS51352">
    <property type="entry name" value="THIOREDOXIN_2"/>
    <property type="match status" value="1"/>
</dbReference>
<keyword evidence="6" id="KW-0732">Signal</keyword>
<comment type="caution">
    <text evidence="8">The sequence shown here is derived from an EMBL/GenBank/DDBJ whole genome shotgun (WGS) entry which is preliminary data.</text>
</comment>
<protein>
    <submittedName>
        <fullName evidence="8">AhpC/TSA family protein</fullName>
    </submittedName>
</protein>
<accession>A0A9D2ABG3</accession>
<feature type="domain" description="Thioredoxin" evidence="7">
    <location>
        <begin position="223"/>
        <end position="362"/>
    </location>
</feature>
<dbReference type="PANTHER" id="PTHR42852">
    <property type="entry name" value="THIOL:DISULFIDE INTERCHANGE PROTEIN DSBE"/>
    <property type="match status" value="1"/>
</dbReference>
<dbReference type="GO" id="GO:0016209">
    <property type="term" value="F:antioxidant activity"/>
    <property type="evidence" value="ECO:0007669"/>
    <property type="project" value="InterPro"/>
</dbReference>
<organism evidence="8 9">
    <name type="scientific">Candidatus Odoribacter faecigallinarum</name>
    <dbReference type="NCBI Taxonomy" id="2838706"/>
    <lineage>
        <taxon>Bacteria</taxon>
        <taxon>Pseudomonadati</taxon>
        <taxon>Bacteroidota</taxon>
        <taxon>Bacteroidia</taxon>
        <taxon>Bacteroidales</taxon>
        <taxon>Odoribacteraceae</taxon>
        <taxon>Odoribacter</taxon>
    </lineage>
</organism>
<comment type="subcellular location">
    <subcellularLocation>
        <location evidence="1">Cell envelope</location>
    </subcellularLocation>
</comment>
<dbReference type="InterPro" id="IPR017937">
    <property type="entry name" value="Thioredoxin_CS"/>
</dbReference>
<dbReference type="InterPro" id="IPR050553">
    <property type="entry name" value="Thioredoxin_ResA/DsbE_sf"/>
</dbReference>
<name>A0A9D2ABG3_9BACT</name>
<keyword evidence="4" id="KW-0676">Redox-active center</keyword>
<evidence type="ECO:0000256" key="4">
    <source>
        <dbReference type="ARBA" id="ARBA00023284"/>
    </source>
</evidence>
<evidence type="ECO:0000259" key="7">
    <source>
        <dbReference type="PROSITE" id="PS51352"/>
    </source>
</evidence>
<dbReference type="Proteomes" id="UP000824202">
    <property type="component" value="Unassembled WGS sequence"/>
</dbReference>
<feature type="signal peptide" evidence="6">
    <location>
        <begin position="1"/>
        <end position="19"/>
    </location>
</feature>